<evidence type="ECO:0000313" key="2">
    <source>
        <dbReference type="EMBL" id="CUG83072.1"/>
    </source>
</evidence>
<gene>
    <name evidence="2" type="ORF">BSAL_87405</name>
</gene>
<name>A0A0S4J202_BODSA</name>
<reference evidence="3" key="1">
    <citation type="submission" date="2015-09" db="EMBL/GenBank/DDBJ databases">
        <authorList>
            <consortium name="Pathogen Informatics"/>
        </authorList>
    </citation>
    <scope>NUCLEOTIDE SEQUENCE [LARGE SCALE GENOMIC DNA]</scope>
    <source>
        <strain evidence="3">Lake Konstanz</strain>
    </source>
</reference>
<feature type="region of interest" description="Disordered" evidence="1">
    <location>
        <begin position="118"/>
        <end position="163"/>
    </location>
</feature>
<protein>
    <submittedName>
        <fullName evidence="2">Uncharacterized protein</fullName>
    </submittedName>
</protein>
<dbReference type="Proteomes" id="UP000051952">
    <property type="component" value="Unassembled WGS sequence"/>
</dbReference>
<dbReference type="VEuPathDB" id="TriTrypDB:BSAL_87405"/>
<feature type="compositionally biased region" description="Polar residues" evidence="1">
    <location>
        <begin position="122"/>
        <end position="138"/>
    </location>
</feature>
<evidence type="ECO:0000256" key="1">
    <source>
        <dbReference type="SAM" id="MobiDB-lite"/>
    </source>
</evidence>
<dbReference type="AlphaFoldDB" id="A0A0S4J202"/>
<accession>A0A0S4J202</accession>
<keyword evidence="3" id="KW-1185">Reference proteome</keyword>
<sequence>MIRKPKLQKPLKASPPSNIIDGLVPQQQPPTNEVRRSDALRHTPPPPLPPLLTPSMLMPSFDPNDPTHWIRNPYHPDWKTFARSYLPPPPPLTPDVTFVNTPPSPTTITTSTTITRHVPTADSFSPPRTTQGSITNDTPHAREKRMGSTTPPPAPTSMSSRSNTHTLTSVCERSVSFFFARVSDDETERTYHIDSKPISVRVTPIGHFHNVHASNNSNVLRAHVEVPLPEGDRCVYNVVMRREKGAPTMIFEPTALDTDHNEEVLRALAAIGTSGGMTSGGEKWTILNFGGKGNIKMRTIPFSIGRKGIHVFDGSEVVAFYTCRGDEGKYTARLKVTTPTTNVTKREIASGRVSHPQSPWMRVIMENAMSGVMRFYSAKWEWSPNLVAPDAKPQCMIITELDSARAISMPEIHMGIVPVKK</sequence>
<organism evidence="2 3">
    <name type="scientific">Bodo saltans</name>
    <name type="common">Flagellated protozoan</name>
    <dbReference type="NCBI Taxonomy" id="75058"/>
    <lineage>
        <taxon>Eukaryota</taxon>
        <taxon>Discoba</taxon>
        <taxon>Euglenozoa</taxon>
        <taxon>Kinetoplastea</taxon>
        <taxon>Metakinetoplastina</taxon>
        <taxon>Eubodonida</taxon>
        <taxon>Bodonidae</taxon>
        <taxon>Bodo</taxon>
    </lineage>
</organism>
<dbReference type="EMBL" id="CYKH01001090">
    <property type="protein sequence ID" value="CUG83072.1"/>
    <property type="molecule type" value="Genomic_DNA"/>
</dbReference>
<proteinExistence type="predicted"/>
<feature type="region of interest" description="Disordered" evidence="1">
    <location>
        <begin position="1"/>
        <end position="51"/>
    </location>
</feature>
<evidence type="ECO:0000313" key="3">
    <source>
        <dbReference type="Proteomes" id="UP000051952"/>
    </source>
</evidence>